<dbReference type="VEuPathDB" id="FungiDB:VP01_3336g1"/>
<gene>
    <name evidence="1" type="ORF">VP01_3336g1</name>
</gene>
<comment type="caution">
    <text evidence="1">The sequence shown here is derived from an EMBL/GenBank/DDBJ whole genome shotgun (WGS) entry which is preliminary data.</text>
</comment>
<dbReference type="AlphaFoldDB" id="A0A0L6UZ23"/>
<evidence type="ECO:0000313" key="2">
    <source>
        <dbReference type="Proteomes" id="UP000037035"/>
    </source>
</evidence>
<evidence type="ECO:0000313" key="1">
    <source>
        <dbReference type="EMBL" id="KNZ53130.1"/>
    </source>
</evidence>
<name>A0A0L6UZ23_9BASI</name>
<dbReference type="Proteomes" id="UP000037035">
    <property type="component" value="Unassembled WGS sequence"/>
</dbReference>
<dbReference type="OrthoDB" id="10595034at2759"/>
<accession>A0A0L6UZ23</accession>
<proteinExistence type="predicted"/>
<keyword evidence="2" id="KW-1185">Reference proteome</keyword>
<organism evidence="1 2">
    <name type="scientific">Puccinia sorghi</name>
    <dbReference type="NCBI Taxonomy" id="27349"/>
    <lineage>
        <taxon>Eukaryota</taxon>
        <taxon>Fungi</taxon>
        <taxon>Dikarya</taxon>
        <taxon>Basidiomycota</taxon>
        <taxon>Pucciniomycotina</taxon>
        <taxon>Pucciniomycetes</taxon>
        <taxon>Pucciniales</taxon>
        <taxon>Pucciniaceae</taxon>
        <taxon>Puccinia</taxon>
    </lineage>
</organism>
<protein>
    <submittedName>
        <fullName evidence="1">Uncharacterized protein</fullName>
    </submittedName>
</protein>
<reference evidence="1 2" key="1">
    <citation type="submission" date="2015-08" db="EMBL/GenBank/DDBJ databases">
        <title>Next Generation Sequencing and Analysis of the Genome of Puccinia sorghi L Schw, the Causal Agent of Maize Common Rust.</title>
        <authorList>
            <person name="Rochi L."/>
            <person name="Burguener G."/>
            <person name="Darino M."/>
            <person name="Turjanski A."/>
            <person name="Kreff E."/>
            <person name="Dieguez M.J."/>
            <person name="Sacco F."/>
        </authorList>
    </citation>
    <scope>NUCLEOTIDE SEQUENCE [LARGE SCALE GENOMIC DNA]</scope>
    <source>
        <strain evidence="1 2">RO10H11247</strain>
    </source>
</reference>
<dbReference type="EMBL" id="LAVV01008320">
    <property type="protein sequence ID" value="KNZ53130.1"/>
    <property type="molecule type" value="Genomic_DNA"/>
</dbReference>
<sequence length="134" mass="14688">MPCKRLADFMDLEDTPETCLPEQPLVNPPVLVFLAFLAGIIGNPKNQLEDGVIKLDQKSLGIQRMMEAEATCLSQLEKLLESHEAKLPTIRFQILRNTGPVTGPAPPSVIPPPREALRSLEPGKAIIHSRSACK</sequence>